<keyword evidence="6" id="KW-0808">Transferase</keyword>
<dbReference type="Proteomes" id="UP000481872">
    <property type="component" value="Unassembled WGS sequence"/>
</dbReference>
<evidence type="ECO:0000313" key="17">
    <source>
        <dbReference type="Proteomes" id="UP000481872"/>
    </source>
</evidence>
<proteinExistence type="predicted"/>
<evidence type="ECO:0000256" key="13">
    <source>
        <dbReference type="ARBA" id="ARBA00023136"/>
    </source>
</evidence>
<comment type="catalytic activity">
    <reaction evidence="1">
        <text>ATP + protein L-histidine = ADP + protein N-phospho-L-histidine.</text>
        <dbReference type="EC" id="2.7.13.3"/>
    </reaction>
</comment>
<reference evidence="16 17" key="1">
    <citation type="submission" date="2020-02" db="EMBL/GenBank/DDBJ databases">
        <title>Genome assembly of a novel Clostridium senegalense strain.</title>
        <authorList>
            <person name="Gupta T.B."/>
            <person name="Jauregui R."/>
            <person name="Maclean P."/>
            <person name="Nawarathana A."/>
            <person name="Brightwell G."/>
        </authorList>
    </citation>
    <scope>NUCLEOTIDE SEQUENCE [LARGE SCALE GENOMIC DNA]</scope>
    <source>
        <strain evidence="16 17">AGRFS4</strain>
    </source>
</reference>
<keyword evidence="12" id="KW-0902">Two-component regulatory system</keyword>
<dbReference type="PANTHER" id="PTHR45528">
    <property type="entry name" value="SENSOR HISTIDINE KINASE CPXA"/>
    <property type="match status" value="1"/>
</dbReference>
<evidence type="ECO:0000256" key="4">
    <source>
        <dbReference type="ARBA" id="ARBA00022475"/>
    </source>
</evidence>
<keyword evidence="8" id="KW-0547">Nucleotide-binding</keyword>
<dbReference type="InterPro" id="IPR005467">
    <property type="entry name" value="His_kinase_dom"/>
</dbReference>
<gene>
    <name evidence="16" type="ORF">G3M99_11010</name>
</gene>
<dbReference type="InterPro" id="IPR004358">
    <property type="entry name" value="Sig_transdc_His_kin-like_C"/>
</dbReference>
<evidence type="ECO:0000256" key="11">
    <source>
        <dbReference type="ARBA" id="ARBA00022989"/>
    </source>
</evidence>
<dbReference type="GO" id="GO:0000155">
    <property type="term" value="F:phosphorelay sensor kinase activity"/>
    <property type="evidence" value="ECO:0007669"/>
    <property type="project" value="InterPro"/>
</dbReference>
<comment type="subcellular location">
    <subcellularLocation>
        <location evidence="2">Cell membrane</location>
        <topology evidence="2">Multi-pass membrane protein</topology>
    </subcellularLocation>
</comment>
<dbReference type="Gene3D" id="1.10.287.130">
    <property type="match status" value="1"/>
</dbReference>
<evidence type="ECO:0000256" key="1">
    <source>
        <dbReference type="ARBA" id="ARBA00000085"/>
    </source>
</evidence>
<evidence type="ECO:0000256" key="5">
    <source>
        <dbReference type="ARBA" id="ARBA00022553"/>
    </source>
</evidence>
<keyword evidence="5" id="KW-0597">Phosphoprotein</keyword>
<evidence type="ECO:0000256" key="6">
    <source>
        <dbReference type="ARBA" id="ARBA00022679"/>
    </source>
</evidence>
<sequence>MEIDKQTKEKNFNYWVLLKNKDVLYSSNSSELPEGISIKSNRYSVKEYNKNDKKTYMIVFTPLIFNNELKGGFVQKYISNPIVETTVIDNFIQKIGCELFFSLFSIIAIFLINIIVTVSFSLLFSFGFEKSFRKLIIMSDEIKNGRLDFTTDLSYENEIGDVLLAFEEMRLALEDSLKTQWLMTQQRKDMILALTHDIKTPITIIHGHLELLSGNYTNISEKEKESYIKILLNNADIVRVLINQLNEVWDLERPNLSLNMQNVNVEEFISCIKENISYLCDEKKVNFVISHSFKGTDSCFFDAFRIEETLSNIISNALKHTKENDEILLESFLKDNSLLFRVSDTGKGFTNETDIIFNKFYKGNEDIAYKSSSGLGLYICKLIVEKHNGKIHAYNNANGGATVEFLLPLKN</sequence>
<dbReference type="InterPro" id="IPR003661">
    <property type="entry name" value="HisK_dim/P_dom"/>
</dbReference>
<feature type="transmembrane region" description="Helical" evidence="14">
    <location>
        <begin position="99"/>
        <end position="128"/>
    </location>
</feature>
<evidence type="ECO:0000256" key="9">
    <source>
        <dbReference type="ARBA" id="ARBA00022777"/>
    </source>
</evidence>
<dbReference type="GO" id="GO:0005524">
    <property type="term" value="F:ATP binding"/>
    <property type="evidence" value="ECO:0007669"/>
    <property type="project" value="UniProtKB-KW"/>
</dbReference>
<organism evidence="16 17">
    <name type="scientific">Clostridium senegalense</name>
    <dbReference type="NCBI Taxonomy" id="1465809"/>
    <lineage>
        <taxon>Bacteria</taxon>
        <taxon>Bacillati</taxon>
        <taxon>Bacillota</taxon>
        <taxon>Clostridia</taxon>
        <taxon>Eubacteriales</taxon>
        <taxon>Clostridiaceae</taxon>
        <taxon>Clostridium</taxon>
    </lineage>
</organism>
<keyword evidence="9 16" id="KW-0418">Kinase</keyword>
<keyword evidence="4" id="KW-1003">Cell membrane</keyword>
<dbReference type="Gene3D" id="6.10.340.10">
    <property type="match status" value="1"/>
</dbReference>
<dbReference type="PANTHER" id="PTHR45528:SF1">
    <property type="entry name" value="SENSOR HISTIDINE KINASE CPXA"/>
    <property type="match status" value="1"/>
</dbReference>
<keyword evidence="13 14" id="KW-0472">Membrane</keyword>
<feature type="domain" description="Histidine kinase" evidence="15">
    <location>
        <begin position="193"/>
        <end position="411"/>
    </location>
</feature>
<evidence type="ECO:0000256" key="14">
    <source>
        <dbReference type="SAM" id="Phobius"/>
    </source>
</evidence>
<dbReference type="InterPro" id="IPR050398">
    <property type="entry name" value="HssS/ArlS-like"/>
</dbReference>
<dbReference type="Pfam" id="PF02518">
    <property type="entry name" value="HATPase_c"/>
    <property type="match status" value="1"/>
</dbReference>
<dbReference type="SMART" id="SM00388">
    <property type="entry name" value="HisKA"/>
    <property type="match status" value="1"/>
</dbReference>
<dbReference type="PRINTS" id="PR00344">
    <property type="entry name" value="BCTRLSENSOR"/>
</dbReference>
<accession>A0A6M0H5N3</accession>
<dbReference type="InterPro" id="IPR036890">
    <property type="entry name" value="HATPase_C_sf"/>
</dbReference>
<comment type="caution">
    <text evidence="16">The sequence shown here is derived from an EMBL/GenBank/DDBJ whole genome shotgun (WGS) entry which is preliminary data.</text>
</comment>
<keyword evidence="11 14" id="KW-1133">Transmembrane helix</keyword>
<evidence type="ECO:0000259" key="15">
    <source>
        <dbReference type="PROSITE" id="PS50109"/>
    </source>
</evidence>
<dbReference type="Pfam" id="PF00512">
    <property type="entry name" value="HisKA"/>
    <property type="match status" value="1"/>
</dbReference>
<evidence type="ECO:0000256" key="2">
    <source>
        <dbReference type="ARBA" id="ARBA00004651"/>
    </source>
</evidence>
<dbReference type="EMBL" id="JAAGPU010000019">
    <property type="protein sequence ID" value="NEU05373.1"/>
    <property type="molecule type" value="Genomic_DNA"/>
</dbReference>
<protein>
    <recommendedName>
        <fullName evidence="3">histidine kinase</fullName>
        <ecNumber evidence="3">2.7.13.3</ecNumber>
    </recommendedName>
</protein>
<dbReference type="Gene3D" id="3.30.565.10">
    <property type="entry name" value="Histidine kinase-like ATPase, C-terminal domain"/>
    <property type="match status" value="1"/>
</dbReference>
<keyword evidence="10" id="KW-0067">ATP-binding</keyword>
<dbReference type="SUPFAM" id="SSF47384">
    <property type="entry name" value="Homodimeric domain of signal transducing histidine kinase"/>
    <property type="match status" value="1"/>
</dbReference>
<evidence type="ECO:0000256" key="12">
    <source>
        <dbReference type="ARBA" id="ARBA00023012"/>
    </source>
</evidence>
<dbReference type="InterPro" id="IPR036097">
    <property type="entry name" value="HisK_dim/P_sf"/>
</dbReference>
<dbReference type="CDD" id="cd00082">
    <property type="entry name" value="HisKA"/>
    <property type="match status" value="1"/>
</dbReference>
<evidence type="ECO:0000313" key="16">
    <source>
        <dbReference type="EMBL" id="NEU05373.1"/>
    </source>
</evidence>
<evidence type="ECO:0000256" key="10">
    <source>
        <dbReference type="ARBA" id="ARBA00022840"/>
    </source>
</evidence>
<keyword evidence="17" id="KW-1185">Reference proteome</keyword>
<dbReference type="InterPro" id="IPR003594">
    <property type="entry name" value="HATPase_dom"/>
</dbReference>
<evidence type="ECO:0000256" key="7">
    <source>
        <dbReference type="ARBA" id="ARBA00022692"/>
    </source>
</evidence>
<dbReference type="AlphaFoldDB" id="A0A6M0H5N3"/>
<dbReference type="PROSITE" id="PS50109">
    <property type="entry name" value="HIS_KIN"/>
    <property type="match status" value="1"/>
</dbReference>
<name>A0A6M0H5N3_9CLOT</name>
<dbReference type="GO" id="GO:0005886">
    <property type="term" value="C:plasma membrane"/>
    <property type="evidence" value="ECO:0007669"/>
    <property type="project" value="UniProtKB-SubCell"/>
</dbReference>
<evidence type="ECO:0000256" key="3">
    <source>
        <dbReference type="ARBA" id="ARBA00012438"/>
    </source>
</evidence>
<dbReference type="EC" id="2.7.13.3" evidence="3"/>
<dbReference type="SUPFAM" id="SSF55874">
    <property type="entry name" value="ATPase domain of HSP90 chaperone/DNA topoisomerase II/histidine kinase"/>
    <property type="match status" value="1"/>
</dbReference>
<evidence type="ECO:0000256" key="8">
    <source>
        <dbReference type="ARBA" id="ARBA00022741"/>
    </source>
</evidence>
<keyword evidence="7 14" id="KW-0812">Transmembrane</keyword>
<dbReference type="SMART" id="SM00387">
    <property type="entry name" value="HATPase_c"/>
    <property type="match status" value="1"/>
</dbReference>